<organism evidence="2 3">
    <name type="scientific">Thermothelomyces thermophilus (strain ATCC 42464 / BCRC 31852 / DSM 1799)</name>
    <name type="common">Sporotrichum thermophile</name>
    <dbReference type="NCBI Taxonomy" id="573729"/>
    <lineage>
        <taxon>Eukaryota</taxon>
        <taxon>Fungi</taxon>
        <taxon>Dikarya</taxon>
        <taxon>Ascomycota</taxon>
        <taxon>Pezizomycotina</taxon>
        <taxon>Sordariomycetes</taxon>
        <taxon>Sordariomycetidae</taxon>
        <taxon>Sordariales</taxon>
        <taxon>Chaetomiaceae</taxon>
        <taxon>Thermothelomyces</taxon>
    </lineage>
</organism>
<dbReference type="EMBL" id="CP003003">
    <property type="protein sequence ID" value="AEO55835.1"/>
    <property type="molecule type" value="Genomic_DNA"/>
</dbReference>
<evidence type="ECO:0000256" key="1">
    <source>
        <dbReference type="SAM" id="MobiDB-lite"/>
    </source>
</evidence>
<feature type="compositionally biased region" description="Low complexity" evidence="1">
    <location>
        <begin position="108"/>
        <end position="127"/>
    </location>
</feature>
<dbReference type="InParanoid" id="G2QA87"/>
<feature type="compositionally biased region" description="Basic residues" evidence="1">
    <location>
        <begin position="133"/>
        <end position="148"/>
    </location>
</feature>
<feature type="region of interest" description="Disordered" evidence="1">
    <location>
        <begin position="317"/>
        <end position="346"/>
    </location>
</feature>
<dbReference type="VEuPathDB" id="FungiDB:MYCTH_2300069"/>
<feature type="compositionally biased region" description="Low complexity" evidence="1">
    <location>
        <begin position="317"/>
        <end position="330"/>
    </location>
</feature>
<dbReference type="KEGG" id="mtm:MYCTH_2300069"/>
<dbReference type="OrthoDB" id="4586242at2759"/>
<proteinExistence type="predicted"/>
<evidence type="ECO:0000313" key="2">
    <source>
        <dbReference type="EMBL" id="AEO55835.1"/>
    </source>
</evidence>
<feature type="region of interest" description="Disordered" evidence="1">
    <location>
        <begin position="94"/>
        <end position="195"/>
    </location>
</feature>
<accession>G2QA87</accession>
<dbReference type="Proteomes" id="UP000007322">
    <property type="component" value="Chromosome 2"/>
</dbReference>
<dbReference type="AlphaFoldDB" id="G2QA87"/>
<protein>
    <submittedName>
        <fullName evidence="2">Uncharacterized protein</fullName>
    </submittedName>
</protein>
<name>G2QA87_THET4</name>
<dbReference type="eggNOG" id="ENOG502RJ2Q">
    <property type="taxonomic scope" value="Eukaryota"/>
</dbReference>
<gene>
    <name evidence="2" type="ORF">MYCTH_2300069</name>
</gene>
<dbReference type="RefSeq" id="XP_003661080.1">
    <property type="nucleotide sequence ID" value="XM_003661032.1"/>
</dbReference>
<dbReference type="HOGENOM" id="CLU_046033_0_0_1"/>
<evidence type="ECO:0000313" key="3">
    <source>
        <dbReference type="Proteomes" id="UP000007322"/>
    </source>
</evidence>
<keyword evidence="3" id="KW-1185">Reference proteome</keyword>
<sequence length="385" mass="42419">MALLPDWLLRLRRVEPADNPVLAVEKLNSLGRPLQDADKEILVGAVLTMSSSLHLALDMLQEILPQEKSQERLGEVMCPTLGSLLDSLQSTLSSFARSTSRQAPPPEASATPPASTPGTATPRAGGANVAGEHHHHHLSTPRSRHSGHGGRAAVKESEQFGSAGFSRPQTARTETERFPPFEDSRTAGRLDHTGINIRRRPAENLVNALQAEMRVQAAINVAIESLEFAEGQLKMVKEVNRLHGGNFDLLQRHFYQGYNRLLSRALELQWREMGLQSSRDSLISVASVEQPCPQLARHAATTTNNTGMRARPRQHSISFQSVSSVQSPASTTRGYGETRTPGFQRRSLERRNTIQGIRQEGKYRWCAPPPKAPWLLSHEPVCPGC</sequence>
<dbReference type="GeneID" id="11511759"/>
<reference evidence="2 3" key="1">
    <citation type="journal article" date="2011" name="Nat. Biotechnol.">
        <title>Comparative genomic analysis of the thermophilic biomass-degrading fungi Myceliophthora thermophila and Thielavia terrestris.</title>
        <authorList>
            <person name="Berka R.M."/>
            <person name="Grigoriev I.V."/>
            <person name="Otillar R."/>
            <person name="Salamov A."/>
            <person name="Grimwood J."/>
            <person name="Reid I."/>
            <person name="Ishmael N."/>
            <person name="John T."/>
            <person name="Darmond C."/>
            <person name="Moisan M.-C."/>
            <person name="Henrissat B."/>
            <person name="Coutinho P.M."/>
            <person name="Lombard V."/>
            <person name="Natvig D.O."/>
            <person name="Lindquist E."/>
            <person name="Schmutz J."/>
            <person name="Lucas S."/>
            <person name="Harris P."/>
            <person name="Powlowski J."/>
            <person name="Bellemare A."/>
            <person name="Taylor D."/>
            <person name="Butler G."/>
            <person name="de Vries R.P."/>
            <person name="Allijn I.E."/>
            <person name="van den Brink J."/>
            <person name="Ushinsky S."/>
            <person name="Storms R."/>
            <person name="Powell A.J."/>
            <person name="Paulsen I.T."/>
            <person name="Elbourne L.D.H."/>
            <person name="Baker S.E."/>
            <person name="Magnuson J."/>
            <person name="LaBoissiere S."/>
            <person name="Clutterbuck A.J."/>
            <person name="Martinez D."/>
            <person name="Wogulis M."/>
            <person name="de Leon A.L."/>
            <person name="Rey M.W."/>
            <person name="Tsang A."/>
        </authorList>
    </citation>
    <scope>NUCLEOTIDE SEQUENCE [LARGE SCALE GENOMIC DNA]</scope>
    <source>
        <strain evidence="3">ATCC 42464 / BCRC 31852 / DSM 1799</strain>
    </source>
</reference>
<feature type="compositionally biased region" description="Basic and acidic residues" evidence="1">
    <location>
        <begin position="173"/>
        <end position="192"/>
    </location>
</feature>